<name>A0ABQ8U6S6_9EUKA</name>
<feature type="transmembrane region" description="Helical" evidence="1">
    <location>
        <begin position="40"/>
        <end position="61"/>
    </location>
</feature>
<proteinExistence type="predicted"/>
<protein>
    <submittedName>
        <fullName evidence="2">Uncharacterized protein</fullName>
    </submittedName>
</protein>
<dbReference type="EMBL" id="JAPMOS010000325">
    <property type="protein sequence ID" value="KAJ4453034.1"/>
    <property type="molecule type" value="Genomic_DNA"/>
</dbReference>
<keyword evidence="1" id="KW-0472">Membrane</keyword>
<gene>
    <name evidence="2" type="ORF">PAPYR_12606</name>
</gene>
<comment type="caution">
    <text evidence="2">The sequence shown here is derived from an EMBL/GenBank/DDBJ whole genome shotgun (WGS) entry which is preliminary data.</text>
</comment>
<keyword evidence="1" id="KW-0812">Transmembrane</keyword>
<keyword evidence="3" id="KW-1185">Reference proteome</keyword>
<evidence type="ECO:0000256" key="1">
    <source>
        <dbReference type="SAM" id="Phobius"/>
    </source>
</evidence>
<evidence type="ECO:0000313" key="2">
    <source>
        <dbReference type="EMBL" id="KAJ4453034.1"/>
    </source>
</evidence>
<reference evidence="2" key="1">
    <citation type="journal article" date="2022" name="bioRxiv">
        <title>Genomics of Preaxostyla Flagellates Illuminates Evolutionary Transitions and the Path Towards Mitochondrial Loss.</title>
        <authorList>
            <person name="Novak L.V.F."/>
            <person name="Treitli S.C."/>
            <person name="Pyrih J."/>
            <person name="Halakuc P."/>
            <person name="Pipaliya S.V."/>
            <person name="Vacek V."/>
            <person name="Brzon O."/>
            <person name="Soukal P."/>
            <person name="Eme L."/>
            <person name="Dacks J.B."/>
            <person name="Karnkowska A."/>
            <person name="Elias M."/>
            <person name="Hampl V."/>
        </authorList>
    </citation>
    <scope>NUCLEOTIDE SEQUENCE</scope>
    <source>
        <strain evidence="2">RCP-MX</strain>
    </source>
</reference>
<evidence type="ECO:0000313" key="3">
    <source>
        <dbReference type="Proteomes" id="UP001141327"/>
    </source>
</evidence>
<sequence length="181" mass="20973">MTIRERGTFSFSPQSLEMSKTCCQFSFFDLIFTGIQRWKWAVILIWIILFGLSCWFGPQLLNVTSLEFSSPEHTEGHEALMALNRLFPKTALQVPFFFPSLFRSIPLVHYDRQVPGVVYFTSIDNQTSSEDPSFRLDEIQHYLNATLRAWVPPKASPDGRDCIEDIQGYWLMDPRVQPCII</sequence>
<dbReference type="Proteomes" id="UP001141327">
    <property type="component" value="Unassembled WGS sequence"/>
</dbReference>
<organism evidence="2 3">
    <name type="scientific">Paratrimastix pyriformis</name>
    <dbReference type="NCBI Taxonomy" id="342808"/>
    <lineage>
        <taxon>Eukaryota</taxon>
        <taxon>Metamonada</taxon>
        <taxon>Preaxostyla</taxon>
        <taxon>Paratrimastigidae</taxon>
        <taxon>Paratrimastix</taxon>
    </lineage>
</organism>
<keyword evidence="1" id="KW-1133">Transmembrane helix</keyword>
<accession>A0ABQ8U6S6</accession>